<keyword evidence="3" id="KW-0732">Signal</keyword>
<sequence length="307" mass="34390">MSRWIKKYDLSIILHGLILMLLLLFLGAATAKADKSLIMVSILPQKYFVEKIAGDILDSFDVKVMVLPGASPATYEPTPSQMLQLSRARVYFSIGVPFERSWLPRFASTYPDLTIVATDAGFAKRTIRGHRHHDDGHGHSHSHGEDFPDPHIWLSPELVKYQAITILDALQAHFPDKAAAFTAGYESFIDEIEGIDREIRKILESQKGRSFFVFHPSWGYFADAYELEQIPVEVGGREPTPGELAVMIRQAREKDAVAVFVQPQFSQRSATIIANAINADLVVLDPLAENWGENLIKAARALRDHAR</sequence>
<evidence type="ECO:0000313" key="5">
    <source>
        <dbReference type="Proteomes" id="UP001209681"/>
    </source>
</evidence>
<protein>
    <submittedName>
        <fullName evidence="4">Zinc ABC transporter substrate-binding protein</fullName>
    </submittedName>
</protein>
<dbReference type="Gene3D" id="3.40.50.1980">
    <property type="entry name" value="Nitrogenase molybdenum iron protein domain"/>
    <property type="match status" value="2"/>
</dbReference>
<organism evidence="4 5">
    <name type="scientific">Desulfobotulus pelophilus</name>
    <dbReference type="NCBI Taxonomy" id="2823377"/>
    <lineage>
        <taxon>Bacteria</taxon>
        <taxon>Pseudomonadati</taxon>
        <taxon>Thermodesulfobacteriota</taxon>
        <taxon>Desulfobacteria</taxon>
        <taxon>Desulfobacterales</taxon>
        <taxon>Desulfobacteraceae</taxon>
        <taxon>Desulfobotulus</taxon>
    </lineage>
</organism>
<dbReference type="PANTHER" id="PTHR42953">
    <property type="entry name" value="HIGH-AFFINITY ZINC UPTAKE SYSTEM PROTEIN ZNUA-RELATED"/>
    <property type="match status" value="1"/>
</dbReference>
<dbReference type="Pfam" id="PF01297">
    <property type="entry name" value="ZnuA"/>
    <property type="match status" value="1"/>
</dbReference>
<comment type="similarity">
    <text evidence="1">Belongs to the bacterial solute-binding protein 9 family.</text>
</comment>
<dbReference type="Proteomes" id="UP001209681">
    <property type="component" value="Unassembled WGS sequence"/>
</dbReference>
<keyword evidence="5" id="KW-1185">Reference proteome</keyword>
<dbReference type="InterPro" id="IPR006127">
    <property type="entry name" value="ZnuA-like"/>
</dbReference>
<evidence type="ECO:0000313" key="4">
    <source>
        <dbReference type="EMBL" id="MCW7755216.1"/>
    </source>
</evidence>
<evidence type="ECO:0000256" key="2">
    <source>
        <dbReference type="ARBA" id="ARBA00022448"/>
    </source>
</evidence>
<dbReference type="InterPro" id="IPR050492">
    <property type="entry name" value="Bact_metal-bind_prot9"/>
</dbReference>
<dbReference type="SUPFAM" id="SSF53807">
    <property type="entry name" value="Helical backbone' metal receptor"/>
    <property type="match status" value="1"/>
</dbReference>
<evidence type="ECO:0000256" key="1">
    <source>
        <dbReference type="ARBA" id="ARBA00011028"/>
    </source>
</evidence>
<reference evidence="4 5" key="1">
    <citation type="submission" date="2022-11" db="EMBL/GenBank/DDBJ databases">
        <title>Desulfobotulus tamanensis H1 sp. nov. - anaerobic, alkaliphilic, sulphate reducing bacterium isolated from terrestrial mud volcano.</title>
        <authorList>
            <person name="Frolova A."/>
            <person name="Merkel A.Y."/>
            <person name="Slobodkin A.I."/>
        </authorList>
    </citation>
    <scope>NUCLEOTIDE SEQUENCE [LARGE SCALE GENOMIC DNA]</scope>
    <source>
        <strain evidence="4 5">H1</strain>
    </source>
</reference>
<evidence type="ECO:0000256" key="3">
    <source>
        <dbReference type="ARBA" id="ARBA00022729"/>
    </source>
</evidence>
<keyword evidence="2" id="KW-0813">Transport</keyword>
<accession>A0ABT3NCN5</accession>
<comment type="caution">
    <text evidence="4">The sequence shown here is derived from an EMBL/GenBank/DDBJ whole genome shotgun (WGS) entry which is preliminary data.</text>
</comment>
<name>A0ABT3NCN5_9BACT</name>
<dbReference type="RefSeq" id="WP_265426144.1">
    <property type="nucleotide sequence ID" value="NZ_JAPFPW010000024.1"/>
</dbReference>
<dbReference type="EMBL" id="JAPFPW010000024">
    <property type="protein sequence ID" value="MCW7755216.1"/>
    <property type="molecule type" value="Genomic_DNA"/>
</dbReference>
<proteinExistence type="inferred from homology"/>
<dbReference type="PANTHER" id="PTHR42953:SF3">
    <property type="entry name" value="HIGH-AFFINITY ZINC UPTAKE SYSTEM PROTEIN ZNUA"/>
    <property type="match status" value="1"/>
</dbReference>
<gene>
    <name evidence="4" type="ORF">OOT00_14605</name>
</gene>